<dbReference type="SUPFAM" id="SSF56925">
    <property type="entry name" value="OMPA-like"/>
    <property type="match status" value="1"/>
</dbReference>
<gene>
    <name evidence="4" type="ORF">OB959_18760</name>
</gene>
<protein>
    <submittedName>
        <fullName evidence="4">Outer membrane beta-barrel protein</fullName>
    </submittedName>
</protein>
<evidence type="ECO:0000313" key="5">
    <source>
        <dbReference type="Proteomes" id="UP001168216"/>
    </source>
</evidence>
<dbReference type="InterPro" id="IPR000498">
    <property type="entry name" value="OmpA-like_TM_dom"/>
</dbReference>
<dbReference type="Gene3D" id="2.40.160.20">
    <property type="match status" value="1"/>
</dbReference>
<name>A0AAW7ID64_9GAMM</name>
<comment type="caution">
    <text evidence="4">The sequence shown here is derived from an EMBL/GenBank/DDBJ whole genome shotgun (WGS) entry which is preliminary data.</text>
</comment>
<feature type="domain" description="Outer membrane protein OmpA-like transmembrane" evidence="3">
    <location>
        <begin position="26"/>
        <end position="195"/>
    </location>
</feature>
<evidence type="ECO:0000256" key="1">
    <source>
        <dbReference type="ARBA" id="ARBA00005710"/>
    </source>
</evidence>
<dbReference type="RefSeq" id="WP_290022760.1">
    <property type="nucleotide sequence ID" value="NZ_JAOPLV010000010.1"/>
</dbReference>
<keyword evidence="2" id="KW-0406">Ion transport</keyword>
<dbReference type="EMBL" id="JAOPLV010000010">
    <property type="protein sequence ID" value="MDM5141812.1"/>
    <property type="molecule type" value="Genomic_DNA"/>
</dbReference>
<organism evidence="4 5">
    <name type="scientific">Aeromonas bestiarum</name>
    <dbReference type="NCBI Taxonomy" id="105751"/>
    <lineage>
        <taxon>Bacteria</taxon>
        <taxon>Pseudomonadati</taxon>
        <taxon>Pseudomonadota</taxon>
        <taxon>Gammaproteobacteria</taxon>
        <taxon>Aeromonadales</taxon>
        <taxon>Aeromonadaceae</taxon>
        <taxon>Aeromonas</taxon>
    </lineage>
</organism>
<accession>A0AAW7ID64</accession>
<keyword evidence="2" id="KW-0813">Transport</keyword>
<dbReference type="AlphaFoldDB" id="A0AAW7ID64"/>
<proteinExistence type="inferred from homology"/>
<evidence type="ECO:0000256" key="2">
    <source>
        <dbReference type="ARBA" id="ARBA00023114"/>
    </source>
</evidence>
<comment type="similarity">
    <text evidence="1">Belongs to the outer membrane OOP (TC 1.B.6) superfamily. OmpA family.</text>
</comment>
<dbReference type="Pfam" id="PF01389">
    <property type="entry name" value="OmpA_membrane"/>
    <property type="match status" value="1"/>
</dbReference>
<dbReference type="GO" id="GO:0046930">
    <property type="term" value="C:pore complex"/>
    <property type="evidence" value="ECO:0007669"/>
    <property type="project" value="UniProtKB-KW"/>
</dbReference>
<dbReference type="GO" id="GO:0015288">
    <property type="term" value="F:porin activity"/>
    <property type="evidence" value="ECO:0007669"/>
    <property type="project" value="UniProtKB-KW"/>
</dbReference>
<keyword evidence="2" id="KW-0626">Porin</keyword>
<evidence type="ECO:0000313" key="4">
    <source>
        <dbReference type="EMBL" id="MDM5141812.1"/>
    </source>
</evidence>
<keyword evidence="2" id="KW-0812">Transmembrane</keyword>
<dbReference type="GO" id="GO:0009279">
    <property type="term" value="C:cell outer membrane"/>
    <property type="evidence" value="ECO:0007669"/>
    <property type="project" value="InterPro"/>
</dbReference>
<evidence type="ECO:0000259" key="3">
    <source>
        <dbReference type="Pfam" id="PF01389"/>
    </source>
</evidence>
<dbReference type="InterPro" id="IPR011250">
    <property type="entry name" value="OMP/PagP_B-barrel"/>
</dbReference>
<reference evidence="4" key="1">
    <citation type="submission" date="2023-08" db="EMBL/GenBank/DDBJ databases">
        <title>WGS of Aeromonas isolates.</title>
        <authorList>
            <person name="Lee H."/>
        </authorList>
    </citation>
    <scope>NUCLEOTIDE SEQUENCE</scope>
    <source>
        <strain evidence="4">SL22</strain>
    </source>
</reference>
<sequence>MIRNITIMFMATMILIPKVFAVPQPFYIGVKSGWVHAHNACEPHRLTCDNNELGAGLYAGYILTPKTSIEAGYDYFGKMKAIYRSLGAPERSAPYQGKVQGLSASIKYNVFEINDLSVFAKAGGMAWRTDVKGQEVYFQHQAHDTGLSPLLGAGLEYSLSEKWKGRLEYQWINEVGGGNTGGSSLNTLYAGLSYHW</sequence>
<dbReference type="Proteomes" id="UP001168216">
    <property type="component" value="Unassembled WGS sequence"/>
</dbReference>